<dbReference type="AlphaFoldDB" id="A0A6A5C9A9"/>
<feature type="coiled-coil region" evidence="1">
    <location>
        <begin position="135"/>
        <end position="183"/>
    </location>
</feature>
<sequence>METVLSVQIEELTRLQEEEHSKLGSLLQDNEVLLSKVNQCEEELDCLQRKKRMLSFDNQTSQNRLDSLEESISFMEKDIDEHLKRIVINHGRREQKEQQKKEFVSLMEDEIAKYEQHLKEINLYYYEGSDEGLEIQRLKEHIENIQQEIASIEKSINIEEKRQDALQKEMDSLSRSIEEEVKRQEDIEKSWQQKEQQEKQIRSKLEFHQGSMATKEKEKADLESSIMSMQEELQLLTQETNQQIQKREALSKRLKGL</sequence>
<feature type="region of interest" description="Disordered" evidence="2">
    <location>
        <begin position="188"/>
        <end position="223"/>
    </location>
</feature>
<dbReference type="RefSeq" id="XP_044569059.1">
    <property type="nucleotide sequence ID" value="XM_044711278.1"/>
</dbReference>
<dbReference type="VEuPathDB" id="AmoebaDB:NF0001830"/>
<organism evidence="3 4">
    <name type="scientific">Naegleria fowleri</name>
    <name type="common">Brain eating amoeba</name>
    <dbReference type="NCBI Taxonomy" id="5763"/>
    <lineage>
        <taxon>Eukaryota</taxon>
        <taxon>Discoba</taxon>
        <taxon>Heterolobosea</taxon>
        <taxon>Tetramitia</taxon>
        <taxon>Eutetramitia</taxon>
        <taxon>Vahlkampfiidae</taxon>
        <taxon>Naegleria</taxon>
    </lineage>
</organism>
<feature type="compositionally biased region" description="Basic and acidic residues" evidence="2">
    <location>
        <begin position="188"/>
        <end position="207"/>
    </location>
</feature>
<evidence type="ECO:0000313" key="3">
    <source>
        <dbReference type="EMBL" id="KAF0984346.1"/>
    </source>
</evidence>
<dbReference type="GeneID" id="68114741"/>
<gene>
    <name evidence="3" type="ORF">FDP41_007523</name>
</gene>
<reference evidence="3 4" key="1">
    <citation type="journal article" date="2019" name="Sci. Rep.">
        <title>Nanopore sequencing improves the draft genome of the human pathogenic amoeba Naegleria fowleri.</title>
        <authorList>
            <person name="Liechti N."/>
            <person name="Schurch N."/>
            <person name="Bruggmann R."/>
            <person name="Wittwer M."/>
        </authorList>
    </citation>
    <scope>NUCLEOTIDE SEQUENCE [LARGE SCALE GENOMIC DNA]</scope>
    <source>
        <strain evidence="3 4">ATCC 30894</strain>
    </source>
</reference>
<feature type="coiled-coil region" evidence="1">
    <location>
        <begin position="30"/>
        <end position="85"/>
    </location>
</feature>
<dbReference type="OrthoDB" id="10403962at2759"/>
<feature type="region of interest" description="Disordered" evidence="2">
    <location>
        <begin position="238"/>
        <end position="257"/>
    </location>
</feature>
<evidence type="ECO:0000256" key="2">
    <source>
        <dbReference type="SAM" id="MobiDB-lite"/>
    </source>
</evidence>
<proteinExistence type="predicted"/>
<name>A0A6A5C9A9_NAEFO</name>
<dbReference type="EMBL" id="VFQX01000003">
    <property type="protein sequence ID" value="KAF0984346.1"/>
    <property type="molecule type" value="Genomic_DNA"/>
</dbReference>
<dbReference type="OMA" id="HIQKEAK"/>
<protein>
    <submittedName>
        <fullName evidence="3">Uncharacterized protein</fullName>
    </submittedName>
</protein>
<dbReference type="Proteomes" id="UP000444721">
    <property type="component" value="Unassembled WGS sequence"/>
</dbReference>
<accession>A0A6A5C9A9</accession>
<comment type="caution">
    <text evidence="3">The sequence shown here is derived from an EMBL/GenBank/DDBJ whole genome shotgun (WGS) entry which is preliminary data.</text>
</comment>
<keyword evidence="4" id="KW-1185">Reference proteome</keyword>
<dbReference type="SUPFAM" id="SSF57997">
    <property type="entry name" value="Tropomyosin"/>
    <property type="match status" value="1"/>
</dbReference>
<keyword evidence="1" id="KW-0175">Coiled coil</keyword>
<dbReference type="VEuPathDB" id="AmoebaDB:NfTy_003670"/>
<evidence type="ECO:0000256" key="1">
    <source>
        <dbReference type="SAM" id="Coils"/>
    </source>
</evidence>
<dbReference type="VEuPathDB" id="AmoebaDB:FDP41_007523"/>
<evidence type="ECO:0000313" key="4">
    <source>
        <dbReference type="Proteomes" id="UP000444721"/>
    </source>
</evidence>